<dbReference type="EMBL" id="JAGFBR010000760">
    <property type="protein sequence ID" value="KAH0435902.1"/>
    <property type="molecule type" value="Genomic_DNA"/>
</dbReference>
<sequence>MGMVRRLIEAIYGRRTTGQIWKLKSLLNLTVCRLSVLRNQRNARCCIARSDITQLLLLGQQDRALIRAELLIKEQNMVDVFSLVESYCRFINDRAFLLEQQMECPEELKEAAAGLSFAASRCGDLPELQEVRKIISSRFGKEFTAAAVELRNSCGVDAKMVQKFSARKPSMESRVDVMKEIARERGVELELITNPFSEVSVVDQYASLWTEDQAEEMATPQLDSAFHGNYKGKMRVQEEYKDVVSAAQAAFESASYAAVAAKAALELFQSNSIDNGFSKSKVRSPDMDLE</sequence>
<keyword evidence="3" id="KW-1185">Reference proteome</keyword>
<name>A0AAV7FLX8_DENCH</name>
<dbReference type="InterPro" id="IPR042277">
    <property type="entry name" value="IST1-like"/>
</dbReference>
<comment type="caution">
    <text evidence="2">The sequence shown here is derived from an EMBL/GenBank/DDBJ whole genome shotgun (WGS) entry which is preliminary data.</text>
</comment>
<proteinExistence type="inferred from homology"/>
<evidence type="ECO:0000256" key="1">
    <source>
        <dbReference type="ARBA" id="ARBA00005536"/>
    </source>
</evidence>
<dbReference type="Proteomes" id="UP000775213">
    <property type="component" value="Unassembled WGS sequence"/>
</dbReference>
<dbReference type="GO" id="GO:0015031">
    <property type="term" value="P:protein transport"/>
    <property type="evidence" value="ECO:0007669"/>
    <property type="project" value="InterPro"/>
</dbReference>
<organism evidence="2 3">
    <name type="scientific">Dendrobium chrysotoxum</name>
    <name type="common">Orchid</name>
    <dbReference type="NCBI Taxonomy" id="161865"/>
    <lineage>
        <taxon>Eukaryota</taxon>
        <taxon>Viridiplantae</taxon>
        <taxon>Streptophyta</taxon>
        <taxon>Embryophyta</taxon>
        <taxon>Tracheophyta</taxon>
        <taxon>Spermatophyta</taxon>
        <taxon>Magnoliopsida</taxon>
        <taxon>Liliopsida</taxon>
        <taxon>Asparagales</taxon>
        <taxon>Orchidaceae</taxon>
        <taxon>Epidendroideae</taxon>
        <taxon>Malaxideae</taxon>
        <taxon>Dendrobiinae</taxon>
        <taxon>Dendrobium</taxon>
    </lineage>
</organism>
<reference evidence="2 3" key="1">
    <citation type="journal article" date="2021" name="Hortic Res">
        <title>Chromosome-scale assembly of the Dendrobium chrysotoxum genome enhances the understanding of orchid evolution.</title>
        <authorList>
            <person name="Zhang Y."/>
            <person name="Zhang G.Q."/>
            <person name="Zhang D."/>
            <person name="Liu X.D."/>
            <person name="Xu X.Y."/>
            <person name="Sun W.H."/>
            <person name="Yu X."/>
            <person name="Zhu X."/>
            <person name="Wang Z.W."/>
            <person name="Zhao X."/>
            <person name="Zhong W.Y."/>
            <person name="Chen H."/>
            <person name="Yin W.L."/>
            <person name="Huang T."/>
            <person name="Niu S.C."/>
            <person name="Liu Z.J."/>
        </authorList>
    </citation>
    <scope>NUCLEOTIDE SEQUENCE [LARGE SCALE GENOMIC DNA]</scope>
    <source>
        <strain evidence="2">Lindl</strain>
    </source>
</reference>
<gene>
    <name evidence="2" type="ORF">IEQ34_026525</name>
</gene>
<comment type="similarity">
    <text evidence="1">Belongs to the IST1 family.</text>
</comment>
<dbReference type="Pfam" id="PF03398">
    <property type="entry name" value="Ist1"/>
    <property type="match status" value="1"/>
</dbReference>
<dbReference type="FunFam" id="1.20.1260.60:FF:000002">
    <property type="entry name" value="Vacuolar protein sorting-associated protein IST1"/>
    <property type="match status" value="1"/>
</dbReference>
<evidence type="ECO:0000313" key="2">
    <source>
        <dbReference type="EMBL" id="KAH0435902.1"/>
    </source>
</evidence>
<evidence type="ECO:0000313" key="3">
    <source>
        <dbReference type="Proteomes" id="UP000775213"/>
    </source>
</evidence>
<accession>A0AAV7FLX8</accession>
<dbReference type="Gene3D" id="1.20.1260.60">
    <property type="entry name" value="Vacuolar protein sorting-associated protein Ist1"/>
    <property type="match status" value="1"/>
</dbReference>
<evidence type="ECO:0008006" key="4">
    <source>
        <dbReference type="Google" id="ProtNLM"/>
    </source>
</evidence>
<protein>
    <recommendedName>
        <fullName evidence="4">IST1-like protein</fullName>
    </recommendedName>
</protein>
<dbReference type="InterPro" id="IPR005061">
    <property type="entry name" value="Ist1"/>
</dbReference>
<dbReference type="AlphaFoldDB" id="A0AAV7FLX8"/>
<dbReference type="PANTHER" id="PTHR12161">
    <property type="entry name" value="IST1 FAMILY MEMBER"/>
    <property type="match status" value="1"/>
</dbReference>
<dbReference type="PANTHER" id="PTHR12161:SF16">
    <property type="entry name" value="REGULATOR OF VPS4 ACTIVITY IN THE MVB PATHWAY PROTEIN"/>
    <property type="match status" value="1"/>
</dbReference>